<keyword evidence="5" id="KW-1185">Reference proteome</keyword>
<accession>A0A2H3DBY2</accession>
<feature type="compositionally biased region" description="Basic and acidic residues" evidence="1">
    <location>
        <begin position="326"/>
        <end position="338"/>
    </location>
</feature>
<dbReference type="EMBL" id="KZ293658">
    <property type="protein sequence ID" value="PBK92751.1"/>
    <property type="molecule type" value="Genomic_DNA"/>
</dbReference>
<dbReference type="Pfam" id="PF20151">
    <property type="entry name" value="DUF6533"/>
    <property type="match status" value="1"/>
</dbReference>
<keyword evidence="2" id="KW-0472">Membrane</keyword>
<organism evidence="4 5">
    <name type="scientific">Armillaria gallica</name>
    <name type="common">Bulbous honey fungus</name>
    <name type="synonym">Armillaria bulbosa</name>
    <dbReference type="NCBI Taxonomy" id="47427"/>
    <lineage>
        <taxon>Eukaryota</taxon>
        <taxon>Fungi</taxon>
        <taxon>Dikarya</taxon>
        <taxon>Basidiomycota</taxon>
        <taxon>Agaricomycotina</taxon>
        <taxon>Agaricomycetes</taxon>
        <taxon>Agaricomycetidae</taxon>
        <taxon>Agaricales</taxon>
        <taxon>Marasmiineae</taxon>
        <taxon>Physalacriaceae</taxon>
        <taxon>Armillaria</taxon>
    </lineage>
</organism>
<proteinExistence type="predicted"/>
<feature type="region of interest" description="Disordered" evidence="1">
    <location>
        <begin position="326"/>
        <end position="349"/>
    </location>
</feature>
<protein>
    <recommendedName>
        <fullName evidence="3">DUF6533 domain-containing protein</fullName>
    </recommendedName>
</protein>
<reference evidence="5" key="1">
    <citation type="journal article" date="2017" name="Nat. Ecol. Evol.">
        <title>Genome expansion and lineage-specific genetic innovations in the forest pathogenic fungi Armillaria.</title>
        <authorList>
            <person name="Sipos G."/>
            <person name="Prasanna A.N."/>
            <person name="Walter M.C."/>
            <person name="O'Connor E."/>
            <person name="Balint B."/>
            <person name="Krizsan K."/>
            <person name="Kiss B."/>
            <person name="Hess J."/>
            <person name="Varga T."/>
            <person name="Slot J."/>
            <person name="Riley R."/>
            <person name="Boka B."/>
            <person name="Rigling D."/>
            <person name="Barry K."/>
            <person name="Lee J."/>
            <person name="Mihaltcheva S."/>
            <person name="LaButti K."/>
            <person name="Lipzen A."/>
            <person name="Waldron R."/>
            <person name="Moloney N.M."/>
            <person name="Sperisen C."/>
            <person name="Kredics L."/>
            <person name="Vagvoelgyi C."/>
            <person name="Patrignani A."/>
            <person name="Fitzpatrick D."/>
            <person name="Nagy I."/>
            <person name="Doyle S."/>
            <person name="Anderson J.B."/>
            <person name="Grigoriev I.V."/>
            <person name="Gueldener U."/>
            <person name="Muensterkoetter M."/>
            <person name="Nagy L.G."/>
        </authorList>
    </citation>
    <scope>NUCLEOTIDE SEQUENCE [LARGE SCALE GENOMIC DNA]</scope>
    <source>
        <strain evidence="5">Ar21-2</strain>
    </source>
</reference>
<dbReference type="InterPro" id="IPR045340">
    <property type="entry name" value="DUF6533"/>
</dbReference>
<feature type="transmembrane region" description="Helical" evidence="2">
    <location>
        <begin position="56"/>
        <end position="79"/>
    </location>
</feature>
<sequence>MSMGALTHDELESLYSCISYGRMGNGMLFACAALFLFDFSLTFYDELRFIWKPRRITLTSVSFLLSRYPVLATTILILLPSYTRQEGNETVLLAQIAIVLRLASIVCSEFILAVRTWAIWEKSRRILIILTVFSVIRDSIPWVKAAVVPAAVVIAKDVSTSEGAFLITYSVDPAFAAYPECRALISTVRDAYVVPYVLTIVYESVTLSLSLIRITRLRRRVHKTARAPLLDTLWRDGVFYFSWTLMLGFVNIALAVQSTSSQVRVGGSQLQAIIHSILSCRIVLHLAGSRSPKDIDTSGCSLYTDATIQFTTQGFTSGFTEDLTLSERNEARDSRDVEAASSDPRTGGE</sequence>
<feature type="transmembrane region" description="Helical" evidence="2">
    <location>
        <begin position="193"/>
        <end position="212"/>
    </location>
</feature>
<dbReference type="AlphaFoldDB" id="A0A2H3DBY2"/>
<dbReference type="OrthoDB" id="2940333at2759"/>
<evidence type="ECO:0000256" key="1">
    <source>
        <dbReference type="SAM" id="MobiDB-lite"/>
    </source>
</evidence>
<evidence type="ECO:0000259" key="3">
    <source>
        <dbReference type="Pfam" id="PF20151"/>
    </source>
</evidence>
<feature type="transmembrane region" description="Helical" evidence="2">
    <location>
        <begin position="233"/>
        <end position="254"/>
    </location>
</feature>
<evidence type="ECO:0000313" key="5">
    <source>
        <dbReference type="Proteomes" id="UP000217790"/>
    </source>
</evidence>
<feature type="domain" description="DUF6533" evidence="3">
    <location>
        <begin position="29"/>
        <end position="71"/>
    </location>
</feature>
<keyword evidence="2" id="KW-0812">Transmembrane</keyword>
<name>A0A2H3DBY2_ARMGA</name>
<dbReference type="OMA" id="AYPECRA"/>
<dbReference type="Proteomes" id="UP000217790">
    <property type="component" value="Unassembled WGS sequence"/>
</dbReference>
<feature type="transmembrane region" description="Helical" evidence="2">
    <location>
        <begin position="26"/>
        <end position="44"/>
    </location>
</feature>
<gene>
    <name evidence="4" type="ORF">ARMGADRAFT_1063603</name>
</gene>
<feature type="transmembrane region" description="Helical" evidence="2">
    <location>
        <begin position="91"/>
        <end position="114"/>
    </location>
</feature>
<evidence type="ECO:0000313" key="4">
    <source>
        <dbReference type="EMBL" id="PBK92751.1"/>
    </source>
</evidence>
<dbReference type="InParanoid" id="A0A2H3DBY2"/>
<evidence type="ECO:0000256" key="2">
    <source>
        <dbReference type="SAM" id="Phobius"/>
    </source>
</evidence>
<keyword evidence="2" id="KW-1133">Transmembrane helix</keyword>